<evidence type="ECO:0000256" key="2">
    <source>
        <dbReference type="ARBA" id="ARBA00022552"/>
    </source>
</evidence>
<dbReference type="InterPro" id="IPR029063">
    <property type="entry name" value="SAM-dependent_MTases_sf"/>
</dbReference>
<dbReference type="EMBL" id="FQUG01000006">
    <property type="protein sequence ID" value="SHF03915.1"/>
    <property type="molecule type" value="Genomic_DNA"/>
</dbReference>
<dbReference type="HAMAP" id="MF_00074">
    <property type="entry name" value="16SrRNA_methyltr_G"/>
    <property type="match status" value="1"/>
</dbReference>
<dbReference type="PIRSF" id="PIRSF003078">
    <property type="entry name" value="GidB"/>
    <property type="match status" value="1"/>
</dbReference>
<dbReference type="Pfam" id="PF02527">
    <property type="entry name" value="GidB"/>
    <property type="match status" value="1"/>
</dbReference>
<organism evidence="7 8">
    <name type="scientific">Schwartzia succinivorans DSM 10502</name>
    <dbReference type="NCBI Taxonomy" id="1123243"/>
    <lineage>
        <taxon>Bacteria</taxon>
        <taxon>Bacillati</taxon>
        <taxon>Bacillota</taxon>
        <taxon>Negativicutes</taxon>
        <taxon>Selenomonadales</taxon>
        <taxon>Selenomonadaceae</taxon>
        <taxon>Schwartzia</taxon>
    </lineage>
</organism>
<dbReference type="RefSeq" id="WP_072935811.1">
    <property type="nucleotide sequence ID" value="NZ_FQUG01000006.1"/>
</dbReference>
<protein>
    <recommendedName>
        <fullName evidence="6">Ribosomal RNA small subunit methyltransferase G</fullName>
        <ecNumber evidence="6">2.1.1.-</ecNumber>
    </recommendedName>
    <alternativeName>
        <fullName evidence="6">16S rRNA 7-methylguanosine methyltransferase</fullName>
        <shortName evidence="6">16S rRNA m7G methyltransferase</shortName>
    </alternativeName>
</protein>
<evidence type="ECO:0000256" key="5">
    <source>
        <dbReference type="ARBA" id="ARBA00022691"/>
    </source>
</evidence>
<accession>A0A1M4YDV7</accession>
<dbReference type="EC" id="2.1.1.-" evidence="6"/>
<dbReference type="Gene3D" id="3.40.50.150">
    <property type="entry name" value="Vaccinia Virus protein VP39"/>
    <property type="match status" value="1"/>
</dbReference>
<dbReference type="STRING" id="1123243.SAMN02745190_01718"/>
<feature type="binding site" evidence="6">
    <location>
        <position position="148"/>
    </location>
    <ligand>
        <name>S-adenosyl-L-methionine</name>
        <dbReference type="ChEBI" id="CHEBI:59789"/>
    </ligand>
</feature>
<dbReference type="SUPFAM" id="SSF53335">
    <property type="entry name" value="S-adenosyl-L-methionine-dependent methyltransferases"/>
    <property type="match status" value="1"/>
</dbReference>
<dbReference type="InterPro" id="IPR003682">
    <property type="entry name" value="rRNA_ssu_MeTfrase_G"/>
</dbReference>
<sequence>MSFAEILKKAAEEYGISLSETQLRQFDRYQELLVEWNQKMNLTALTEPKDVAIKHMIDSVSVYDEKWFSEGMSVIDVGTGAGFPGLPLKILCPSLKVTLLDSLNKRVKFLETVVSELGLSDIVCVHARAEEAARQKQYREKFDAVVSRAVARLPILAEYDLPFVRVGGFFAAMKGAKYEEEAEEAKKAVKLLGGGEPHLREIKLPGLEDKRGIIYIRKEKKTPSVYPRKAGTPEKNPIL</sequence>
<keyword evidence="3 6" id="KW-0489">Methyltransferase</keyword>
<dbReference type="Proteomes" id="UP000184404">
    <property type="component" value="Unassembled WGS sequence"/>
</dbReference>
<comment type="similarity">
    <text evidence="6">Belongs to the methyltransferase superfamily. RNA methyltransferase RsmG family.</text>
</comment>
<dbReference type="AlphaFoldDB" id="A0A1M4YDV7"/>
<comment type="subcellular location">
    <subcellularLocation>
        <location evidence="6">Cytoplasm</location>
    </subcellularLocation>
</comment>
<evidence type="ECO:0000256" key="3">
    <source>
        <dbReference type="ARBA" id="ARBA00022603"/>
    </source>
</evidence>
<keyword evidence="8" id="KW-1185">Reference proteome</keyword>
<evidence type="ECO:0000256" key="6">
    <source>
        <dbReference type="HAMAP-Rule" id="MF_00074"/>
    </source>
</evidence>
<dbReference type="PANTHER" id="PTHR31760">
    <property type="entry name" value="S-ADENOSYL-L-METHIONINE-DEPENDENT METHYLTRANSFERASES SUPERFAMILY PROTEIN"/>
    <property type="match status" value="1"/>
</dbReference>
<keyword evidence="5 6" id="KW-0949">S-adenosyl-L-methionine</keyword>
<evidence type="ECO:0000256" key="4">
    <source>
        <dbReference type="ARBA" id="ARBA00022679"/>
    </source>
</evidence>
<dbReference type="FunFam" id="3.40.50.150:FF:000041">
    <property type="entry name" value="Ribosomal RNA small subunit methyltransferase G"/>
    <property type="match status" value="1"/>
</dbReference>
<comment type="caution">
    <text evidence="6">Lacks conserved residue(s) required for the propagation of feature annotation.</text>
</comment>
<feature type="binding site" evidence="6">
    <location>
        <position position="78"/>
    </location>
    <ligand>
        <name>S-adenosyl-L-methionine</name>
        <dbReference type="ChEBI" id="CHEBI:59789"/>
    </ligand>
</feature>
<dbReference type="OrthoDB" id="9808773at2"/>
<gene>
    <name evidence="6" type="primary">rsmG</name>
    <name evidence="7" type="ORF">SAMN02745190_01718</name>
</gene>
<evidence type="ECO:0000313" key="8">
    <source>
        <dbReference type="Proteomes" id="UP000184404"/>
    </source>
</evidence>
<dbReference type="PANTHER" id="PTHR31760:SF0">
    <property type="entry name" value="S-ADENOSYL-L-METHIONINE-DEPENDENT METHYLTRANSFERASES SUPERFAMILY PROTEIN"/>
    <property type="match status" value="1"/>
</dbReference>
<keyword evidence="1 6" id="KW-0963">Cytoplasm</keyword>
<dbReference type="NCBIfam" id="TIGR00138">
    <property type="entry name" value="rsmG_gidB"/>
    <property type="match status" value="1"/>
</dbReference>
<keyword evidence="4 6" id="KW-0808">Transferase</keyword>
<dbReference type="GO" id="GO:0070043">
    <property type="term" value="F:rRNA (guanine-N7-)-methyltransferase activity"/>
    <property type="evidence" value="ECO:0007669"/>
    <property type="project" value="UniProtKB-UniRule"/>
</dbReference>
<dbReference type="GO" id="GO:0005829">
    <property type="term" value="C:cytosol"/>
    <property type="evidence" value="ECO:0007669"/>
    <property type="project" value="TreeGrafter"/>
</dbReference>
<dbReference type="CDD" id="cd02440">
    <property type="entry name" value="AdoMet_MTases"/>
    <property type="match status" value="1"/>
</dbReference>
<evidence type="ECO:0000313" key="7">
    <source>
        <dbReference type="EMBL" id="SHF03915.1"/>
    </source>
</evidence>
<feature type="binding site" evidence="6">
    <location>
        <begin position="129"/>
        <end position="130"/>
    </location>
    <ligand>
        <name>S-adenosyl-L-methionine</name>
        <dbReference type="ChEBI" id="CHEBI:59789"/>
    </ligand>
</feature>
<comment type="function">
    <text evidence="6">Specifically methylates the N7 position of a guanine in 16S rRNA.</text>
</comment>
<name>A0A1M4YDV7_9FIRM</name>
<keyword evidence="2 6" id="KW-0698">rRNA processing</keyword>
<proteinExistence type="inferred from homology"/>
<reference evidence="7 8" key="1">
    <citation type="submission" date="2016-11" db="EMBL/GenBank/DDBJ databases">
        <authorList>
            <person name="Jaros S."/>
            <person name="Januszkiewicz K."/>
            <person name="Wedrychowicz H."/>
        </authorList>
    </citation>
    <scope>NUCLEOTIDE SEQUENCE [LARGE SCALE GENOMIC DNA]</scope>
    <source>
        <strain evidence="7 8">DSM 10502</strain>
    </source>
</reference>
<evidence type="ECO:0000256" key="1">
    <source>
        <dbReference type="ARBA" id="ARBA00022490"/>
    </source>
</evidence>
<feature type="binding site" evidence="6">
    <location>
        <position position="83"/>
    </location>
    <ligand>
        <name>S-adenosyl-L-methionine</name>
        <dbReference type="ChEBI" id="CHEBI:59789"/>
    </ligand>
</feature>